<name>A0ABX1QE68_9RHOO</name>
<dbReference type="Proteomes" id="UP000648984">
    <property type="component" value="Unassembled WGS sequence"/>
</dbReference>
<dbReference type="PROSITE" id="PS51257">
    <property type="entry name" value="PROKAR_LIPOPROTEIN"/>
    <property type="match status" value="1"/>
</dbReference>
<dbReference type="EMBL" id="WTVQ01000039">
    <property type="protein sequence ID" value="NMG76732.1"/>
    <property type="molecule type" value="Genomic_DNA"/>
</dbReference>
<sequence length="380" mass="42234">MNRTLRTSASLIALAVALSGCSGSLLESKKIDYKSARQLPTLEIPPDLTAPTRDDRYVVPDVSPKGVATYSAYANDRAGQPQTSATQQQVLPAVESMRVERAGTQRWLVVSGTADAMWPKVKDFWLELGFILNVERPEVGVMETDWAEDRAKIPQDVIRSALGKVLDGMFSTPERDKFRTRLEAGKEPNTVEIYISHRGMMEIYPNEAKDTTVWQPRLADPELEAEMLRRLMVRLGAAEERAAAIVAAAPAAERASLQTASGGKLSLSLDESFDRAWRRVGLALDRIGFTVEDRDRSKGMYFVRYVDPDADVQSKKSEGFLSKLAFWRSDDKAVAKGSEYRLRVKGEGDASVITVMTREGGEDSSETARKMLNLLQQQLR</sequence>
<dbReference type="Pfam" id="PF06804">
    <property type="entry name" value="Lipoprotein_18"/>
    <property type="match status" value="1"/>
</dbReference>
<keyword evidence="2" id="KW-1185">Reference proteome</keyword>
<comment type="caution">
    <text evidence="1">The sequence shown here is derived from an EMBL/GenBank/DDBJ whole genome shotgun (WGS) entry which is preliminary data.</text>
</comment>
<dbReference type="RefSeq" id="WP_169261872.1">
    <property type="nucleotide sequence ID" value="NZ_WTVQ01000039.1"/>
</dbReference>
<dbReference type="InterPro" id="IPR010653">
    <property type="entry name" value="NlpB/DapX"/>
</dbReference>
<evidence type="ECO:0000313" key="1">
    <source>
        <dbReference type="EMBL" id="NMG76732.1"/>
    </source>
</evidence>
<proteinExistence type="predicted"/>
<organism evidence="1 2">
    <name type="scientific">Aromatoleum diolicum</name>
    <dbReference type="NCBI Taxonomy" id="75796"/>
    <lineage>
        <taxon>Bacteria</taxon>
        <taxon>Pseudomonadati</taxon>
        <taxon>Pseudomonadota</taxon>
        <taxon>Betaproteobacteria</taxon>
        <taxon>Rhodocyclales</taxon>
        <taxon>Rhodocyclaceae</taxon>
        <taxon>Aromatoleum</taxon>
    </lineage>
</organism>
<evidence type="ECO:0000313" key="2">
    <source>
        <dbReference type="Proteomes" id="UP000648984"/>
    </source>
</evidence>
<protein>
    <submittedName>
        <fullName evidence="1">Outer membrane protein assembly factor BamC</fullName>
    </submittedName>
</protein>
<dbReference type="Gene3D" id="3.30.310.170">
    <property type="entry name" value="Outer membrane protein assembly factor BamC"/>
    <property type="match status" value="1"/>
</dbReference>
<reference evidence="1 2" key="1">
    <citation type="submission" date="2019-12" db="EMBL/GenBank/DDBJ databases">
        <title>Comparative genomics gives insights into the taxonomy of the Azoarcus-Aromatoleum group and reveals separate origins of nif in the plant-associated Azoarcus and non-plant-associated Aromatoleum sub-groups.</title>
        <authorList>
            <person name="Lafos M."/>
            <person name="Maluk M."/>
            <person name="Batista M."/>
            <person name="Junghare M."/>
            <person name="Carmona M."/>
            <person name="Faoro H."/>
            <person name="Cruz L.M."/>
            <person name="Battistoni F."/>
            <person name="De Souza E."/>
            <person name="Pedrosa F."/>
            <person name="Chen W.-M."/>
            <person name="Poole P.S."/>
            <person name="Dixon R.A."/>
            <person name="James E.K."/>
        </authorList>
    </citation>
    <scope>NUCLEOTIDE SEQUENCE [LARGE SCALE GENOMIC DNA]</scope>
    <source>
        <strain evidence="1 2">22Lin</strain>
    </source>
</reference>
<dbReference type="InterPro" id="IPR042268">
    <property type="entry name" value="BamC_C"/>
</dbReference>
<accession>A0ABX1QE68</accession>
<gene>
    <name evidence="1" type="primary">bamC</name>
    <name evidence="1" type="ORF">GPA25_18395</name>
</gene>